<feature type="domain" description="HTH lysR-type" evidence="5">
    <location>
        <begin position="18"/>
        <end position="67"/>
    </location>
</feature>
<evidence type="ECO:0000256" key="2">
    <source>
        <dbReference type="ARBA" id="ARBA00023015"/>
    </source>
</evidence>
<evidence type="ECO:0000256" key="1">
    <source>
        <dbReference type="ARBA" id="ARBA00009437"/>
    </source>
</evidence>
<dbReference type="RefSeq" id="WP_147238590.1">
    <property type="nucleotide sequence ID" value="NZ_VOQS01000005.1"/>
</dbReference>
<dbReference type="SUPFAM" id="SSF46785">
    <property type="entry name" value="Winged helix' DNA-binding domain"/>
    <property type="match status" value="1"/>
</dbReference>
<reference evidence="6 7" key="1">
    <citation type="journal article" date="2018" name="Int. J. Syst. Evol. Microbiol.">
        <title>Paraburkholderia azotifigens sp. nov., a nitrogen-fixing bacterium isolated from paddy soil.</title>
        <authorList>
            <person name="Choi G.M."/>
            <person name="Im W.T."/>
        </authorList>
    </citation>
    <scope>NUCLEOTIDE SEQUENCE [LARGE SCALE GENOMIC DNA]</scope>
    <source>
        <strain evidence="6 7">NF 2-5-3</strain>
    </source>
</reference>
<comment type="caution">
    <text evidence="6">The sequence shown here is derived from an EMBL/GenBank/DDBJ whole genome shotgun (WGS) entry which is preliminary data.</text>
</comment>
<keyword evidence="4" id="KW-0804">Transcription</keyword>
<keyword evidence="2" id="KW-0805">Transcription regulation</keyword>
<accession>A0A5C6VCI8</accession>
<dbReference type="InterPro" id="IPR036388">
    <property type="entry name" value="WH-like_DNA-bd_sf"/>
</dbReference>
<dbReference type="Pfam" id="PF03466">
    <property type="entry name" value="LysR_substrate"/>
    <property type="match status" value="1"/>
</dbReference>
<dbReference type="EMBL" id="VOQS01000005">
    <property type="protein sequence ID" value="TXC81285.1"/>
    <property type="molecule type" value="Genomic_DNA"/>
</dbReference>
<dbReference type="InterPro" id="IPR005119">
    <property type="entry name" value="LysR_subst-bd"/>
</dbReference>
<name>A0A5C6VCI8_9BURK</name>
<gene>
    <name evidence="6" type="ORF">FRZ40_43275</name>
</gene>
<evidence type="ECO:0000256" key="4">
    <source>
        <dbReference type="ARBA" id="ARBA00023163"/>
    </source>
</evidence>
<dbReference type="GO" id="GO:0003700">
    <property type="term" value="F:DNA-binding transcription factor activity"/>
    <property type="evidence" value="ECO:0007669"/>
    <property type="project" value="InterPro"/>
</dbReference>
<dbReference type="InterPro" id="IPR000847">
    <property type="entry name" value="LysR_HTH_N"/>
</dbReference>
<comment type="similarity">
    <text evidence="1">Belongs to the LysR transcriptional regulatory family.</text>
</comment>
<dbReference type="PRINTS" id="PR00039">
    <property type="entry name" value="HTHLYSR"/>
</dbReference>
<keyword evidence="3" id="KW-0238">DNA-binding</keyword>
<dbReference type="InterPro" id="IPR050176">
    <property type="entry name" value="LTTR"/>
</dbReference>
<dbReference type="Gene3D" id="3.40.190.10">
    <property type="entry name" value="Periplasmic binding protein-like II"/>
    <property type="match status" value="2"/>
</dbReference>
<dbReference type="GO" id="GO:0003677">
    <property type="term" value="F:DNA binding"/>
    <property type="evidence" value="ECO:0007669"/>
    <property type="project" value="UniProtKB-KW"/>
</dbReference>
<dbReference type="PROSITE" id="PS51257">
    <property type="entry name" value="PROKAR_LIPOPROTEIN"/>
    <property type="match status" value="1"/>
</dbReference>
<dbReference type="PROSITE" id="PS50931">
    <property type="entry name" value="HTH_LYSR"/>
    <property type="match status" value="1"/>
</dbReference>
<evidence type="ECO:0000256" key="3">
    <source>
        <dbReference type="ARBA" id="ARBA00023125"/>
    </source>
</evidence>
<organism evidence="6 7">
    <name type="scientific">Paraburkholderia azotifigens</name>
    <dbReference type="NCBI Taxonomy" id="2057004"/>
    <lineage>
        <taxon>Bacteria</taxon>
        <taxon>Pseudomonadati</taxon>
        <taxon>Pseudomonadota</taxon>
        <taxon>Betaproteobacteria</taxon>
        <taxon>Burkholderiales</taxon>
        <taxon>Burkholderiaceae</taxon>
        <taxon>Paraburkholderia</taxon>
    </lineage>
</organism>
<dbReference type="AlphaFoldDB" id="A0A5C6VCI8"/>
<dbReference type="PANTHER" id="PTHR30579">
    <property type="entry name" value="TRANSCRIPTIONAL REGULATOR"/>
    <property type="match status" value="1"/>
</dbReference>
<dbReference type="SUPFAM" id="SSF53850">
    <property type="entry name" value="Periplasmic binding protein-like II"/>
    <property type="match status" value="1"/>
</dbReference>
<sequence>MNELARSQEQVSFVSHQFATVTSCRSFTEAGKRLGLNQSSVSEHIRRLEESVGRRLFVRDTHSLAMTADGEALLVHANVILQAMNRAESQFRKPRLKGRVRLGTSDDIALGALPNVLAAFRHAHPDVELEITIGMTSRLYELLDAGSIDLLVGKRRLGERRGTPLLRSRLEWIARPGTVVDLEQPLPLVLVAEPSVTRAVVLNALAEKGFGWEVICTSSSHAGCIAAARGGLGLTAKSQYVSARGLAPPVNSASLPALPDVEFIALAAKRLSHPAGTLLELLQGSDLSGEWMSE</sequence>
<dbReference type="InterPro" id="IPR036390">
    <property type="entry name" value="WH_DNA-bd_sf"/>
</dbReference>
<protein>
    <submittedName>
        <fullName evidence="6">LysR family transcriptional regulator</fullName>
    </submittedName>
</protein>
<evidence type="ECO:0000259" key="5">
    <source>
        <dbReference type="PROSITE" id="PS50931"/>
    </source>
</evidence>
<dbReference type="Pfam" id="PF00126">
    <property type="entry name" value="HTH_1"/>
    <property type="match status" value="1"/>
</dbReference>
<evidence type="ECO:0000313" key="7">
    <source>
        <dbReference type="Proteomes" id="UP000321776"/>
    </source>
</evidence>
<proteinExistence type="inferred from homology"/>
<dbReference type="PANTHER" id="PTHR30579:SF7">
    <property type="entry name" value="HTH-TYPE TRANSCRIPTIONAL REGULATOR LRHA-RELATED"/>
    <property type="match status" value="1"/>
</dbReference>
<dbReference type="Gene3D" id="1.10.10.10">
    <property type="entry name" value="Winged helix-like DNA-binding domain superfamily/Winged helix DNA-binding domain"/>
    <property type="match status" value="1"/>
</dbReference>
<dbReference type="Proteomes" id="UP000321776">
    <property type="component" value="Unassembled WGS sequence"/>
</dbReference>
<evidence type="ECO:0000313" key="6">
    <source>
        <dbReference type="EMBL" id="TXC81285.1"/>
    </source>
</evidence>